<dbReference type="EnsemblPlants" id="Solyc03g033800.1.1">
    <property type="protein sequence ID" value="Solyc03g033800.1.1.1"/>
    <property type="gene ID" value="Solyc03g033800.1"/>
</dbReference>
<dbReference type="Proteomes" id="UP000004994">
    <property type="component" value="Chromosome 3"/>
</dbReference>
<evidence type="ECO:0000313" key="2">
    <source>
        <dbReference type="Proteomes" id="UP000004994"/>
    </source>
</evidence>
<dbReference type="PaxDb" id="4081-Solyc03g033800.1.1"/>
<dbReference type="AlphaFoldDB" id="A0A3Q7FII8"/>
<keyword evidence="2" id="KW-1185">Reference proteome</keyword>
<dbReference type="Gramene" id="Solyc03g033800.1.1">
    <property type="protein sequence ID" value="Solyc03g033800.1.1.1"/>
    <property type="gene ID" value="Solyc03g033800.1"/>
</dbReference>
<dbReference type="InParanoid" id="A0A3Q7FII8"/>
<name>A0A3Q7FII8_SOLLC</name>
<accession>A0A3Q7FII8</accession>
<protein>
    <submittedName>
        <fullName evidence="1">Uncharacterized protein</fullName>
    </submittedName>
</protein>
<organism evidence="1">
    <name type="scientific">Solanum lycopersicum</name>
    <name type="common">Tomato</name>
    <name type="synonym">Lycopersicon esculentum</name>
    <dbReference type="NCBI Taxonomy" id="4081"/>
    <lineage>
        <taxon>Eukaryota</taxon>
        <taxon>Viridiplantae</taxon>
        <taxon>Streptophyta</taxon>
        <taxon>Embryophyta</taxon>
        <taxon>Tracheophyta</taxon>
        <taxon>Spermatophyta</taxon>
        <taxon>Magnoliopsida</taxon>
        <taxon>eudicotyledons</taxon>
        <taxon>Gunneridae</taxon>
        <taxon>Pentapetalae</taxon>
        <taxon>asterids</taxon>
        <taxon>lamiids</taxon>
        <taxon>Solanales</taxon>
        <taxon>Solanaceae</taxon>
        <taxon>Solanoideae</taxon>
        <taxon>Solaneae</taxon>
        <taxon>Solanum</taxon>
        <taxon>Solanum subgen. Lycopersicon</taxon>
    </lineage>
</organism>
<evidence type="ECO:0000313" key="1">
    <source>
        <dbReference type="EnsemblPlants" id="Solyc03g033800.1.1.1"/>
    </source>
</evidence>
<reference evidence="1" key="1">
    <citation type="journal article" date="2012" name="Nature">
        <title>The tomato genome sequence provides insights into fleshy fruit evolution.</title>
        <authorList>
            <consortium name="Tomato Genome Consortium"/>
        </authorList>
    </citation>
    <scope>NUCLEOTIDE SEQUENCE [LARGE SCALE GENOMIC DNA]</scope>
    <source>
        <strain evidence="1">cv. Heinz 1706</strain>
    </source>
</reference>
<sequence>MLGLDRLVRSHSKISVGATRDPFWVVTMSSVTHLNNLKKMKGRKIEKSRISYSHF</sequence>
<proteinExistence type="predicted"/>
<reference evidence="1" key="2">
    <citation type="submission" date="2019-01" db="UniProtKB">
        <authorList>
            <consortium name="EnsemblPlants"/>
        </authorList>
    </citation>
    <scope>IDENTIFICATION</scope>
    <source>
        <strain evidence="1">cv. Heinz 1706</strain>
    </source>
</reference>